<gene>
    <name evidence="2" type="ORF">HWN40_06565</name>
</gene>
<protein>
    <submittedName>
        <fullName evidence="2">ABC transporter permease</fullName>
    </submittedName>
</protein>
<keyword evidence="1" id="KW-0472">Membrane</keyword>
<evidence type="ECO:0000313" key="2">
    <source>
        <dbReference type="EMBL" id="QLC49932.1"/>
    </source>
</evidence>
<organism evidence="2 3">
    <name type="scientific">Methanolobus zinderi</name>
    <dbReference type="NCBI Taxonomy" id="536044"/>
    <lineage>
        <taxon>Archaea</taxon>
        <taxon>Methanobacteriati</taxon>
        <taxon>Methanobacteriota</taxon>
        <taxon>Stenosarchaea group</taxon>
        <taxon>Methanomicrobia</taxon>
        <taxon>Methanosarcinales</taxon>
        <taxon>Methanosarcinaceae</taxon>
        <taxon>Methanolobus</taxon>
    </lineage>
</organism>
<reference evidence="2 3" key="1">
    <citation type="submission" date="2020-06" db="EMBL/GenBank/DDBJ databases">
        <title>Methanolobus halotolerans sp. nov., isolated from a saline lake Tus in Siberia.</title>
        <authorList>
            <person name="Shen Y."/>
            <person name="Chen S.-C."/>
            <person name="Lai M.-C."/>
            <person name="Huang H.-H."/>
            <person name="Chiu H.-H."/>
            <person name="Tang S.-L."/>
            <person name="Rogozin D.Y."/>
            <person name="Degermendzhy A.G."/>
        </authorList>
    </citation>
    <scope>NUCLEOTIDE SEQUENCE [LARGE SCALE GENOMIC DNA]</scope>
    <source>
        <strain evidence="2 3">DSM 21339</strain>
    </source>
</reference>
<evidence type="ECO:0000256" key="1">
    <source>
        <dbReference type="SAM" id="Phobius"/>
    </source>
</evidence>
<evidence type="ECO:0000313" key="3">
    <source>
        <dbReference type="Proteomes" id="UP000509594"/>
    </source>
</evidence>
<keyword evidence="1" id="KW-1133">Transmembrane helix</keyword>
<dbReference type="KEGG" id="mzi:HWN40_06565"/>
<dbReference type="Proteomes" id="UP000509594">
    <property type="component" value="Chromosome"/>
</dbReference>
<feature type="transmembrane region" description="Helical" evidence="1">
    <location>
        <begin position="6"/>
        <end position="26"/>
    </location>
</feature>
<dbReference type="AlphaFoldDB" id="A0A7D5E6G9"/>
<proteinExistence type="predicted"/>
<feature type="transmembrane region" description="Helical" evidence="1">
    <location>
        <begin position="97"/>
        <end position="113"/>
    </location>
</feature>
<accession>A0A7D5E6G9</accession>
<keyword evidence="3" id="KW-1185">Reference proteome</keyword>
<sequence>MKIAATIILLHGLIHLFGVITFWKIGLHEHYSTKVLGGAMDIGEKGVYVLGFVWLVATIAFTIAAYGMFTDQDWWQTGLFAAATYSLVLTVLAWKDAIFGTLINLSILVALLLT</sequence>
<dbReference type="EMBL" id="CP058215">
    <property type="protein sequence ID" value="QLC49932.1"/>
    <property type="molecule type" value="Genomic_DNA"/>
</dbReference>
<keyword evidence="1" id="KW-0812">Transmembrane</keyword>
<feature type="transmembrane region" description="Helical" evidence="1">
    <location>
        <begin position="47"/>
        <end position="68"/>
    </location>
</feature>
<name>A0A7D5E6G9_9EURY</name>